<sequence length="235" mass="25863">MKLSTLDNLLSEKERKLPCVLVTRLGDGHQVLWSEYANLSKTEFPEILADACRDALLKDKGCQFELADERYFLQVHNPPKRLLIVGAVHISQFLAPMAVMSGYGVTLIDPRGAWATQERFPGIPLDKRWPDEALADLAPDARTAIVTLTHDPKLDDPALEFALRSECFYLGALGSRKTHGKRVERLAAIGFGEADTRRIAAPVGLDIGAISPAEIAVSILAEMTLSLHGPRRKTI</sequence>
<name>A0A3D9HNC8_9PROT</name>
<proteinExistence type="predicted"/>
<accession>A0A3D9HNC8</accession>
<dbReference type="PANTHER" id="PTHR30388:SF4">
    <property type="entry name" value="MOLYBDENUM COFACTOR INSERTION CHAPERONE PAOD"/>
    <property type="match status" value="1"/>
</dbReference>
<dbReference type="AlphaFoldDB" id="A0A3D9HNC8"/>
<protein>
    <submittedName>
        <fullName evidence="2">Putative sulfurylase large subunit (Molybdopterin cytosine dinucleotide biosynthesis)</fullName>
    </submittedName>
</protein>
<organism evidence="2 3">
    <name type="scientific">Aestuariispira insulae</name>
    <dbReference type="NCBI Taxonomy" id="1461337"/>
    <lineage>
        <taxon>Bacteria</taxon>
        <taxon>Pseudomonadati</taxon>
        <taxon>Pseudomonadota</taxon>
        <taxon>Alphaproteobacteria</taxon>
        <taxon>Rhodospirillales</taxon>
        <taxon>Kiloniellaceae</taxon>
        <taxon>Aestuariispira</taxon>
    </lineage>
</organism>
<dbReference type="PANTHER" id="PTHR30388">
    <property type="entry name" value="ALDEHYDE OXIDOREDUCTASE MOLYBDENUM COFACTOR ASSEMBLY PROTEIN"/>
    <property type="match status" value="1"/>
</dbReference>
<evidence type="ECO:0000313" key="2">
    <source>
        <dbReference type="EMBL" id="RED50968.1"/>
    </source>
</evidence>
<dbReference type="Proteomes" id="UP000256845">
    <property type="component" value="Unassembled WGS sequence"/>
</dbReference>
<evidence type="ECO:0000313" key="3">
    <source>
        <dbReference type="Proteomes" id="UP000256845"/>
    </source>
</evidence>
<dbReference type="Pfam" id="PF13478">
    <property type="entry name" value="XdhC_C"/>
    <property type="match status" value="1"/>
</dbReference>
<reference evidence="2 3" key="1">
    <citation type="submission" date="2018-07" db="EMBL/GenBank/DDBJ databases">
        <title>Genomic Encyclopedia of Type Strains, Phase III (KMG-III): the genomes of soil and plant-associated and newly described type strains.</title>
        <authorList>
            <person name="Whitman W."/>
        </authorList>
    </citation>
    <scope>NUCLEOTIDE SEQUENCE [LARGE SCALE GENOMIC DNA]</scope>
    <source>
        <strain evidence="2 3">CECT 8488</strain>
    </source>
</reference>
<dbReference type="InterPro" id="IPR052698">
    <property type="entry name" value="MoCofactor_Util/Proc"/>
</dbReference>
<gene>
    <name evidence="2" type="ORF">DFP90_104241</name>
</gene>
<comment type="caution">
    <text evidence="2">The sequence shown here is derived from an EMBL/GenBank/DDBJ whole genome shotgun (WGS) entry which is preliminary data.</text>
</comment>
<dbReference type="Gene3D" id="3.40.50.720">
    <property type="entry name" value="NAD(P)-binding Rossmann-like Domain"/>
    <property type="match status" value="1"/>
</dbReference>
<feature type="domain" description="XdhC Rossmann" evidence="1">
    <location>
        <begin position="82"/>
        <end position="223"/>
    </location>
</feature>
<keyword evidence="3" id="KW-1185">Reference proteome</keyword>
<dbReference type="OrthoDB" id="9815497at2"/>
<dbReference type="EMBL" id="QRDW01000004">
    <property type="protein sequence ID" value="RED50968.1"/>
    <property type="molecule type" value="Genomic_DNA"/>
</dbReference>
<dbReference type="InterPro" id="IPR027051">
    <property type="entry name" value="XdhC_Rossmann_dom"/>
</dbReference>
<dbReference type="RefSeq" id="WP_115936753.1">
    <property type="nucleotide sequence ID" value="NZ_QRDW01000004.1"/>
</dbReference>
<evidence type="ECO:0000259" key="1">
    <source>
        <dbReference type="Pfam" id="PF13478"/>
    </source>
</evidence>